<evidence type="ECO:0000256" key="1">
    <source>
        <dbReference type="ARBA" id="ARBA00006509"/>
    </source>
</evidence>
<name>A9BL83_HEMAN</name>
<sequence length="77" mass="8962">MWRKNLKKITKKNKNPVSFGHGVVKKFIKNMVGLSPLEKKIYENLNLGKDKKALKTAKKKIGDIKRAKKKEIRLIIF</sequence>
<dbReference type="GO" id="GO:1990904">
    <property type="term" value="C:ribonucleoprotein complex"/>
    <property type="evidence" value="ECO:0007669"/>
    <property type="project" value="UniProtKB-KW"/>
</dbReference>
<dbReference type="Gene3D" id="1.10.10.1760">
    <property type="entry name" value="60S ribosomal protein L36"/>
    <property type="match status" value="1"/>
</dbReference>
<geneLocation type="nucleomorph" evidence="4"/>
<keyword evidence="2" id="KW-0689">Ribosomal protein</keyword>
<dbReference type="Pfam" id="PF01158">
    <property type="entry name" value="Ribosomal_L36e"/>
    <property type="match status" value="1"/>
</dbReference>
<dbReference type="AlphaFoldDB" id="A9BL83"/>
<evidence type="ECO:0000313" key="5">
    <source>
        <dbReference type="Proteomes" id="UP000243127"/>
    </source>
</evidence>
<dbReference type="GO" id="GO:0005840">
    <property type="term" value="C:ribosome"/>
    <property type="evidence" value="ECO:0007669"/>
    <property type="project" value="UniProtKB-KW"/>
</dbReference>
<dbReference type="InterPro" id="IPR038097">
    <property type="entry name" value="Ribosomal_eL36_sf"/>
</dbReference>
<accession>A9BL83</accession>
<dbReference type="GO" id="GO:0003735">
    <property type="term" value="F:structural constituent of ribosome"/>
    <property type="evidence" value="ECO:0007669"/>
    <property type="project" value="InterPro"/>
</dbReference>
<evidence type="ECO:0000313" key="4">
    <source>
        <dbReference type="EMBL" id="ABW98266.1"/>
    </source>
</evidence>
<keyword evidence="3" id="KW-0687">Ribonucleoprotein</keyword>
<gene>
    <name evidence="4" type="ORF">HAN_3g464</name>
</gene>
<dbReference type="Proteomes" id="UP000243127">
    <property type="component" value="Nucleomorph 3"/>
</dbReference>
<reference evidence="4 5" key="1">
    <citation type="journal article" date="2007" name="Proc. Natl. Acad. Sci. U.S.A.">
        <title>Nucleomorph genome of Hemiselmis andersenii reveals complete intron loss and compaction as a driver of protein structure and function.</title>
        <authorList>
            <person name="Lane C.E."/>
            <person name="van den Heuvel K."/>
            <person name="Kozera C."/>
            <person name="Curtis B.A."/>
            <person name="Parsons B.J."/>
            <person name="Bowman S."/>
            <person name="Archibald J.M."/>
        </authorList>
    </citation>
    <scope>NUCLEOTIDE SEQUENCE [LARGE SCALE GENOMIC DNA]</scope>
    <source>
        <strain evidence="4 5">CCMP644</strain>
    </source>
</reference>
<organism evidence="4 5">
    <name type="scientific">Hemiselmis andersenii</name>
    <name type="common">Cryptophyte alga</name>
    <dbReference type="NCBI Taxonomy" id="464988"/>
    <lineage>
        <taxon>Eukaryota</taxon>
        <taxon>Cryptophyceae</taxon>
        <taxon>Cryptomonadales</taxon>
        <taxon>Hemiselmidaceae</taxon>
        <taxon>Hemiselmis</taxon>
    </lineage>
</organism>
<dbReference type="EMBL" id="CP000883">
    <property type="protein sequence ID" value="ABW98266.1"/>
    <property type="molecule type" value="Genomic_DNA"/>
</dbReference>
<comment type="similarity">
    <text evidence="1">Belongs to the eukaryotic ribosomal protein eL36 family.</text>
</comment>
<proteinExistence type="inferred from homology"/>
<dbReference type="RefSeq" id="XP_001712591.1">
    <property type="nucleotide sequence ID" value="XM_001712539.1"/>
</dbReference>
<dbReference type="GO" id="GO:0006412">
    <property type="term" value="P:translation"/>
    <property type="evidence" value="ECO:0007669"/>
    <property type="project" value="InterPro"/>
</dbReference>
<keyword evidence="4" id="KW-0542">Nucleomorph</keyword>
<evidence type="ECO:0000256" key="2">
    <source>
        <dbReference type="ARBA" id="ARBA00022980"/>
    </source>
</evidence>
<dbReference type="GeneID" id="5739474"/>
<dbReference type="InterPro" id="IPR000509">
    <property type="entry name" value="Ribosomal_eL36"/>
</dbReference>
<protein>
    <submittedName>
        <fullName evidence="4">Rpl36</fullName>
    </submittedName>
</protein>
<evidence type="ECO:0000256" key="3">
    <source>
        <dbReference type="ARBA" id="ARBA00023274"/>
    </source>
</evidence>